<dbReference type="PANTHER" id="PTHR38463:SF1">
    <property type="entry name" value="STRESS RESPONSE PROTEIN YSNF"/>
    <property type="match status" value="1"/>
</dbReference>
<feature type="compositionally biased region" description="Basic and acidic residues" evidence="2">
    <location>
        <begin position="210"/>
        <end position="288"/>
    </location>
</feature>
<proteinExistence type="inferred from homology"/>
<feature type="domain" description="General stress protein 17M-like" evidence="4">
    <location>
        <begin position="3"/>
        <end position="95"/>
    </location>
</feature>
<dbReference type="InterPro" id="IPR052967">
    <property type="entry name" value="Stress_Response_Assoc"/>
</dbReference>
<feature type="region of interest" description="Disordered" evidence="2">
    <location>
        <begin position="110"/>
        <end position="288"/>
    </location>
</feature>
<dbReference type="Proteomes" id="UP000219412">
    <property type="component" value="Unassembled WGS sequence"/>
</dbReference>
<dbReference type="NCBIfam" id="TIGR02271">
    <property type="entry name" value="YsnF/AvaK domain"/>
    <property type="match status" value="1"/>
</dbReference>
<accession>A0A285UNV2</accession>
<evidence type="ECO:0000259" key="3">
    <source>
        <dbReference type="Pfam" id="PF09557"/>
    </source>
</evidence>
<dbReference type="EMBL" id="OBQF01000005">
    <property type="protein sequence ID" value="SOC43560.1"/>
    <property type="molecule type" value="Genomic_DNA"/>
</dbReference>
<organism evidence="5 6">
    <name type="scientific">Salinicoccus kekensis</name>
    <dbReference type="NCBI Taxonomy" id="714307"/>
    <lineage>
        <taxon>Bacteria</taxon>
        <taxon>Bacillati</taxon>
        <taxon>Bacillota</taxon>
        <taxon>Bacilli</taxon>
        <taxon>Bacillales</taxon>
        <taxon>Staphylococcaceae</taxon>
        <taxon>Salinicoccus</taxon>
    </lineage>
</organism>
<evidence type="ECO:0000256" key="1">
    <source>
        <dbReference type="ARBA" id="ARBA00008128"/>
    </source>
</evidence>
<sequence length="350" mass="38542">MSKIEKFKSEQELVGRIEQLRAEGVRDDEITVFSQDSLENTSLNYTDVNFKDAEGSAWDKFAAFFTSEEPEERVMKDLNLSESEQQEYINAMQAGDILLYVEDATAPASEMGTGAAAGTHETTESGVASTSKGDRVPDPGDGDAVAQNEGTLSDGAGLKENEALKPSPNTAEGNRPDSPNTTDNARQGEGTMPGDDVTGTGTGAAGRTAGRSEEETLELHEERLNVDKENVQTGEVHVDKHVETERQEVDVPVEREEVEIERRPVAGERREGGSFDDTTRGDESIDVPVHEEKVNVSKDNVVDEEVVVKKNKVTDTEHVEEDVRREEVDIREDDATLGRDRDNDRDKDRF</sequence>
<dbReference type="InterPro" id="IPR019060">
    <property type="entry name" value="DUF2382"/>
</dbReference>
<name>A0A285UNV2_9STAP</name>
<keyword evidence="6" id="KW-1185">Reference proteome</keyword>
<evidence type="ECO:0000313" key="6">
    <source>
        <dbReference type="Proteomes" id="UP000219412"/>
    </source>
</evidence>
<reference evidence="6" key="1">
    <citation type="submission" date="2017-08" db="EMBL/GenBank/DDBJ databases">
        <authorList>
            <person name="Varghese N."/>
            <person name="Submissions S."/>
        </authorList>
    </citation>
    <scope>NUCLEOTIDE SEQUENCE [LARGE SCALE GENOMIC DNA]</scope>
    <source>
        <strain evidence="6">DSM 23173</strain>
    </source>
</reference>
<feature type="region of interest" description="Disordered" evidence="2">
    <location>
        <begin position="309"/>
        <end position="350"/>
    </location>
</feature>
<protein>
    <submittedName>
        <fullName evidence="5">Uncharacterized protein (TIGR02271 family)</fullName>
    </submittedName>
</protein>
<dbReference type="RefSeq" id="WP_097041707.1">
    <property type="nucleotide sequence ID" value="NZ_OBQF01000005.1"/>
</dbReference>
<comment type="similarity">
    <text evidence="1">Belongs to the UPF0355 family.</text>
</comment>
<feature type="compositionally biased region" description="Low complexity" evidence="2">
    <location>
        <begin position="110"/>
        <end position="120"/>
    </location>
</feature>
<dbReference type="InterPro" id="IPR025889">
    <property type="entry name" value="GSP17M-like_dom"/>
</dbReference>
<evidence type="ECO:0000256" key="2">
    <source>
        <dbReference type="SAM" id="MobiDB-lite"/>
    </source>
</evidence>
<dbReference type="AlphaFoldDB" id="A0A285UNV2"/>
<feature type="compositionally biased region" description="Polar residues" evidence="2">
    <location>
        <begin position="167"/>
        <end position="185"/>
    </location>
</feature>
<dbReference type="PANTHER" id="PTHR38463">
    <property type="entry name" value="STRESS RESPONSE PROTEIN YSNF"/>
    <property type="match status" value="1"/>
</dbReference>
<dbReference type="Pfam" id="PF11181">
    <property type="entry name" value="YflT"/>
    <property type="match status" value="1"/>
</dbReference>
<gene>
    <name evidence="5" type="ORF">SAMN05878391_2022</name>
</gene>
<evidence type="ECO:0000259" key="4">
    <source>
        <dbReference type="Pfam" id="PF11181"/>
    </source>
</evidence>
<dbReference type="Pfam" id="PF09557">
    <property type="entry name" value="DUF2382"/>
    <property type="match status" value="1"/>
</dbReference>
<evidence type="ECO:0000313" key="5">
    <source>
        <dbReference type="EMBL" id="SOC43560.1"/>
    </source>
</evidence>
<dbReference type="OrthoDB" id="2388692at2"/>
<feature type="domain" description="DUF2382" evidence="3">
    <location>
        <begin position="217"/>
        <end position="330"/>
    </location>
</feature>